<dbReference type="FunFam" id="1.10.10.60:FF:000141">
    <property type="entry name" value="TetR family transcriptional regulator"/>
    <property type="match status" value="1"/>
</dbReference>
<dbReference type="Pfam" id="PF00440">
    <property type="entry name" value="TetR_N"/>
    <property type="match status" value="1"/>
</dbReference>
<dbReference type="Pfam" id="PF14246">
    <property type="entry name" value="TetR_C_7"/>
    <property type="match status" value="1"/>
</dbReference>
<dbReference type="GO" id="GO:0003700">
    <property type="term" value="F:DNA-binding transcription factor activity"/>
    <property type="evidence" value="ECO:0007669"/>
    <property type="project" value="TreeGrafter"/>
</dbReference>
<dbReference type="PANTHER" id="PTHR30055:SF146">
    <property type="entry name" value="HTH-TYPE TRANSCRIPTIONAL DUAL REGULATOR CECR"/>
    <property type="match status" value="1"/>
</dbReference>
<dbReference type="PRINTS" id="PR00455">
    <property type="entry name" value="HTHTETR"/>
</dbReference>
<evidence type="ECO:0000256" key="2">
    <source>
        <dbReference type="ARBA" id="ARBA00023125"/>
    </source>
</evidence>
<dbReference type="Gene3D" id="1.10.10.60">
    <property type="entry name" value="Homeodomain-like"/>
    <property type="match status" value="1"/>
</dbReference>
<protein>
    <submittedName>
        <fullName evidence="6">TetR/AcrR family transcriptional regulator</fullName>
    </submittedName>
</protein>
<dbReference type="SUPFAM" id="SSF46689">
    <property type="entry name" value="Homeodomain-like"/>
    <property type="match status" value="1"/>
</dbReference>
<feature type="domain" description="HTH tetR-type" evidence="5">
    <location>
        <begin position="22"/>
        <end position="82"/>
    </location>
</feature>
<organism evidence="6 7">
    <name type="scientific">Ferruginivarius sediminum</name>
    <dbReference type="NCBI Taxonomy" id="2661937"/>
    <lineage>
        <taxon>Bacteria</taxon>
        <taxon>Pseudomonadati</taxon>
        <taxon>Pseudomonadota</taxon>
        <taxon>Alphaproteobacteria</taxon>
        <taxon>Rhodospirillales</taxon>
        <taxon>Rhodospirillaceae</taxon>
        <taxon>Ferruginivarius</taxon>
    </lineage>
</organism>
<evidence type="ECO:0000313" key="7">
    <source>
        <dbReference type="Proteomes" id="UP000253941"/>
    </source>
</evidence>
<dbReference type="InterPro" id="IPR036271">
    <property type="entry name" value="Tet_transcr_reg_TetR-rel_C_sf"/>
</dbReference>
<dbReference type="GO" id="GO:0000976">
    <property type="term" value="F:transcription cis-regulatory region binding"/>
    <property type="evidence" value="ECO:0007669"/>
    <property type="project" value="TreeGrafter"/>
</dbReference>
<dbReference type="Gene3D" id="1.10.357.10">
    <property type="entry name" value="Tetracycline Repressor, domain 2"/>
    <property type="match status" value="1"/>
</dbReference>
<evidence type="ECO:0000256" key="3">
    <source>
        <dbReference type="ARBA" id="ARBA00023163"/>
    </source>
</evidence>
<dbReference type="AlphaFoldDB" id="A0A369TE91"/>
<dbReference type="PROSITE" id="PS50977">
    <property type="entry name" value="HTH_TETR_2"/>
    <property type="match status" value="1"/>
</dbReference>
<gene>
    <name evidence="6" type="ORF">DRB17_00295</name>
</gene>
<name>A0A369TE91_9PROT</name>
<evidence type="ECO:0000313" key="6">
    <source>
        <dbReference type="EMBL" id="RDD63661.1"/>
    </source>
</evidence>
<dbReference type="SUPFAM" id="SSF48498">
    <property type="entry name" value="Tetracyclin repressor-like, C-terminal domain"/>
    <property type="match status" value="1"/>
</dbReference>
<dbReference type="InterPro" id="IPR050109">
    <property type="entry name" value="HTH-type_TetR-like_transc_reg"/>
</dbReference>
<dbReference type="EMBL" id="QPMH01000001">
    <property type="protein sequence ID" value="RDD63661.1"/>
    <property type="molecule type" value="Genomic_DNA"/>
</dbReference>
<feature type="DNA-binding region" description="H-T-H motif" evidence="4">
    <location>
        <begin position="45"/>
        <end position="64"/>
    </location>
</feature>
<sequence length="216" mass="23792">MAAIGRVRVTTVDTQQCSTRWEAKETQILAAAERLFMTRGYSRTSMDAIAREAGVSKQTLYHHHGSKEALFAAIVDARTDCLLLSLNAEELSAQSPRTALTELGRHFLDIVLSPSSLGLHRAVVTEVPRQPELGRLTYERGPRRAIETLACYLSKLDGQGRLRVPDSRLAAEQFYGMLLGFMQIRALFAVDPTPAPERIERAVGAAVDSFMAAHTP</sequence>
<evidence type="ECO:0000256" key="4">
    <source>
        <dbReference type="PROSITE-ProRule" id="PRU00335"/>
    </source>
</evidence>
<keyword evidence="2 4" id="KW-0238">DNA-binding</keyword>
<dbReference type="InterPro" id="IPR009057">
    <property type="entry name" value="Homeodomain-like_sf"/>
</dbReference>
<keyword evidence="3" id="KW-0804">Transcription</keyword>
<dbReference type="PANTHER" id="PTHR30055">
    <property type="entry name" value="HTH-TYPE TRANSCRIPTIONAL REGULATOR RUTR"/>
    <property type="match status" value="1"/>
</dbReference>
<comment type="caution">
    <text evidence="6">The sequence shown here is derived from an EMBL/GenBank/DDBJ whole genome shotgun (WGS) entry which is preliminary data.</text>
</comment>
<proteinExistence type="predicted"/>
<evidence type="ECO:0000256" key="1">
    <source>
        <dbReference type="ARBA" id="ARBA00023015"/>
    </source>
</evidence>
<evidence type="ECO:0000259" key="5">
    <source>
        <dbReference type="PROSITE" id="PS50977"/>
    </source>
</evidence>
<dbReference type="InterPro" id="IPR001647">
    <property type="entry name" value="HTH_TetR"/>
</dbReference>
<keyword evidence="1" id="KW-0805">Transcription regulation</keyword>
<keyword evidence="7" id="KW-1185">Reference proteome</keyword>
<dbReference type="Proteomes" id="UP000253941">
    <property type="component" value="Unassembled WGS sequence"/>
</dbReference>
<dbReference type="InterPro" id="IPR039536">
    <property type="entry name" value="TetR_C_Proteobacteria"/>
</dbReference>
<accession>A0A369TE91</accession>
<reference evidence="6 7" key="1">
    <citation type="submission" date="2018-07" db="EMBL/GenBank/DDBJ databases">
        <title>Venubactetium sediminum gen. nov., sp. nov., isolated from a marine solar saltern.</title>
        <authorList>
            <person name="Wang S."/>
        </authorList>
    </citation>
    <scope>NUCLEOTIDE SEQUENCE [LARGE SCALE GENOMIC DNA]</scope>
    <source>
        <strain evidence="6 7">WD2A32</strain>
    </source>
</reference>